<evidence type="ECO:0000313" key="1">
    <source>
        <dbReference type="EMBL" id="VDD85046.1"/>
    </source>
</evidence>
<reference evidence="3" key="1">
    <citation type="submission" date="2017-02" db="UniProtKB">
        <authorList>
            <consortium name="WormBaseParasite"/>
        </authorList>
    </citation>
    <scope>IDENTIFICATION</scope>
</reference>
<gene>
    <name evidence="1" type="ORF">EVEC_LOCUS189</name>
</gene>
<dbReference type="AlphaFoldDB" id="A0A0N4USX4"/>
<dbReference type="Proteomes" id="UP000274131">
    <property type="component" value="Unassembled WGS sequence"/>
</dbReference>
<protein>
    <submittedName>
        <fullName evidence="3">DUF2283 domain-containing protein</fullName>
    </submittedName>
</protein>
<keyword evidence="2" id="KW-1185">Reference proteome</keyword>
<sequence>MHTYRRVRLTPSKEVIVVEENEPINPPDLEMWAVYNPKGERVGLYLSDEEAAAECLDRTKKAKKFQNGVKATKAKKKK</sequence>
<organism evidence="3">
    <name type="scientific">Enterobius vermicularis</name>
    <name type="common">Human pinworm</name>
    <dbReference type="NCBI Taxonomy" id="51028"/>
    <lineage>
        <taxon>Eukaryota</taxon>
        <taxon>Metazoa</taxon>
        <taxon>Ecdysozoa</taxon>
        <taxon>Nematoda</taxon>
        <taxon>Chromadorea</taxon>
        <taxon>Rhabditida</taxon>
        <taxon>Spirurina</taxon>
        <taxon>Oxyuridomorpha</taxon>
        <taxon>Oxyuroidea</taxon>
        <taxon>Oxyuridae</taxon>
        <taxon>Enterobius</taxon>
    </lineage>
</organism>
<evidence type="ECO:0000313" key="3">
    <source>
        <dbReference type="WBParaSite" id="EVEC_0000026501-mRNA-1"/>
    </source>
</evidence>
<dbReference type="WBParaSite" id="EVEC_0000026501-mRNA-1">
    <property type="protein sequence ID" value="EVEC_0000026501-mRNA-1"/>
    <property type="gene ID" value="EVEC_0000026501"/>
</dbReference>
<accession>A0A0N4USX4</accession>
<proteinExistence type="predicted"/>
<dbReference type="EMBL" id="UXUI01000119">
    <property type="protein sequence ID" value="VDD85046.1"/>
    <property type="molecule type" value="Genomic_DNA"/>
</dbReference>
<name>A0A0N4USX4_ENTVE</name>
<evidence type="ECO:0000313" key="2">
    <source>
        <dbReference type="Proteomes" id="UP000274131"/>
    </source>
</evidence>
<reference evidence="1 2" key="2">
    <citation type="submission" date="2018-10" db="EMBL/GenBank/DDBJ databases">
        <authorList>
            <consortium name="Pathogen Informatics"/>
        </authorList>
    </citation>
    <scope>NUCLEOTIDE SEQUENCE [LARGE SCALE GENOMIC DNA]</scope>
</reference>